<proteinExistence type="predicted"/>
<keyword evidence="2" id="KW-1185">Reference proteome</keyword>
<dbReference type="AlphaFoldDB" id="A0A6I6DF72"/>
<name>A0A6I6DF72_9FIRM</name>
<evidence type="ECO:0000313" key="1">
    <source>
        <dbReference type="EMBL" id="QGT99632.1"/>
    </source>
</evidence>
<reference evidence="2" key="1">
    <citation type="journal article" date="2019" name="Microbiology">
        <title>Complete Genome Sequence of an Uncultured Bacterium of the Candidate Phylum Bipolaricaulota.</title>
        <authorList>
            <person name="Kadnikov V.V."/>
            <person name="Mardanov A.V."/>
            <person name="Beletsky A.V."/>
            <person name="Frank Y.A."/>
            <person name="Karnachuk O.V."/>
            <person name="Ravin N.V."/>
        </authorList>
    </citation>
    <scope>NUCLEOTIDE SEQUENCE [LARGE SCALE GENOMIC DNA]</scope>
</reference>
<accession>A0A6I6DF72</accession>
<dbReference type="Proteomes" id="UP000426444">
    <property type="component" value="Chromosome"/>
</dbReference>
<dbReference type="RefSeq" id="WP_156203510.1">
    <property type="nucleotide sequence ID" value="NZ_CP046457.1"/>
</dbReference>
<dbReference type="KEGG" id="salq:SYNTR_1039"/>
<gene>
    <name evidence="1" type="ORF">SYNTR_1039</name>
</gene>
<sequence>MEEKIVPLISTVYESQDWKELEQKENEIGPEKLLDEIINKKVWTNSEILWIIRRMIFYYGKKDEILKNAPVDRIFTNMVDVLRAFYILLDRLDPEVDDNLRSYVCAKLSDATWGINDNTRSYLYKMKK</sequence>
<protein>
    <submittedName>
        <fullName evidence="1">Uncharacterized protein</fullName>
    </submittedName>
</protein>
<evidence type="ECO:0000313" key="2">
    <source>
        <dbReference type="Proteomes" id="UP000426444"/>
    </source>
</evidence>
<dbReference type="EMBL" id="CP046457">
    <property type="protein sequence ID" value="QGT99632.1"/>
    <property type="molecule type" value="Genomic_DNA"/>
</dbReference>
<dbReference type="OrthoDB" id="2081580at2"/>
<organism evidence="1 2">
    <name type="scientific">Candidatus Syntrophocurvum alkaliphilum</name>
    <dbReference type="NCBI Taxonomy" id="2293317"/>
    <lineage>
        <taxon>Bacteria</taxon>
        <taxon>Bacillati</taxon>
        <taxon>Bacillota</taxon>
        <taxon>Clostridia</taxon>
        <taxon>Eubacteriales</taxon>
        <taxon>Syntrophomonadaceae</taxon>
        <taxon>Candidatus Syntrophocurvum</taxon>
    </lineage>
</organism>